<dbReference type="AlphaFoldDB" id="A0A1N7H5B4"/>
<evidence type="ECO:0000259" key="5">
    <source>
        <dbReference type="PROSITE" id="PS50977"/>
    </source>
</evidence>
<dbReference type="PANTHER" id="PTHR30055:SF174">
    <property type="entry name" value="TRANSCRIPTIONAL REGULATORY PROTEIN (PROBABLY TETR-FAMILY)-RELATED"/>
    <property type="match status" value="1"/>
</dbReference>
<feature type="domain" description="HTH tetR-type" evidence="5">
    <location>
        <begin position="8"/>
        <end position="68"/>
    </location>
</feature>
<dbReference type="SUPFAM" id="SSF46689">
    <property type="entry name" value="Homeodomain-like"/>
    <property type="match status" value="1"/>
</dbReference>
<dbReference type="GO" id="GO:0000976">
    <property type="term" value="F:transcription cis-regulatory region binding"/>
    <property type="evidence" value="ECO:0007669"/>
    <property type="project" value="TreeGrafter"/>
</dbReference>
<reference evidence="6 7" key="1">
    <citation type="submission" date="2017-01" db="EMBL/GenBank/DDBJ databases">
        <authorList>
            <person name="Mah S.A."/>
            <person name="Swanson W.J."/>
            <person name="Moy G.W."/>
            <person name="Vacquier V.D."/>
        </authorList>
    </citation>
    <scope>NUCLEOTIDE SEQUENCE [LARGE SCALE GENOMIC DNA]</scope>
    <source>
        <strain evidence="6 7">CPCC 203464</strain>
    </source>
</reference>
<dbReference type="EMBL" id="FTNT01000012">
    <property type="protein sequence ID" value="SIS20039.1"/>
    <property type="molecule type" value="Genomic_DNA"/>
</dbReference>
<name>A0A1N7H5B4_9NOCA</name>
<dbReference type="PANTHER" id="PTHR30055">
    <property type="entry name" value="HTH-TYPE TRANSCRIPTIONAL REGULATOR RUTR"/>
    <property type="match status" value="1"/>
</dbReference>
<dbReference type="RefSeq" id="WP_076482243.1">
    <property type="nucleotide sequence ID" value="NZ_FTNT01000012.1"/>
</dbReference>
<dbReference type="Gene3D" id="1.10.357.10">
    <property type="entry name" value="Tetracycline Repressor, domain 2"/>
    <property type="match status" value="1"/>
</dbReference>
<dbReference type="OrthoDB" id="8479950at2"/>
<organism evidence="6 7">
    <name type="scientific">Williamsia sterculiae</name>
    <dbReference type="NCBI Taxonomy" id="1344003"/>
    <lineage>
        <taxon>Bacteria</taxon>
        <taxon>Bacillati</taxon>
        <taxon>Actinomycetota</taxon>
        <taxon>Actinomycetes</taxon>
        <taxon>Mycobacteriales</taxon>
        <taxon>Nocardiaceae</taxon>
        <taxon>Williamsia</taxon>
    </lineage>
</organism>
<dbReference type="InterPro" id="IPR001647">
    <property type="entry name" value="HTH_TetR"/>
</dbReference>
<keyword evidence="7" id="KW-1185">Reference proteome</keyword>
<dbReference type="Pfam" id="PF21943">
    <property type="entry name" value="TetR_C_46"/>
    <property type="match status" value="1"/>
</dbReference>
<dbReference type="PROSITE" id="PS50977">
    <property type="entry name" value="HTH_TETR_2"/>
    <property type="match status" value="1"/>
</dbReference>
<evidence type="ECO:0000313" key="6">
    <source>
        <dbReference type="EMBL" id="SIS20039.1"/>
    </source>
</evidence>
<dbReference type="InterPro" id="IPR050109">
    <property type="entry name" value="HTH-type_TetR-like_transc_reg"/>
</dbReference>
<evidence type="ECO:0000313" key="7">
    <source>
        <dbReference type="Proteomes" id="UP000186218"/>
    </source>
</evidence>
<evidence type="ECO:0000256" key="1">
    <source>
        <dbReference type="ARBA" id="ARBA00023015"/>
    </source>
</evidence>
<proteinExistence type="predicted"/>
<protein>
    <submittedName>
        <fullName evidence="6">Transcriptional regulator, TetR family</fullName>
    </submittedName>
</protein>
<dbReference type="Pfam" id="PF00440">
    <property type="entry name" value="TetR_N"/>
    <property type="match status" value="1"/>
</dbReference>
<gene>
    <name evidence="6" type="ORF">SAMN05445060_3530</name>
</gene>
<sequence length="211" mass="23356">MASTSSDTERRRMLIETARALFGTRSYESVTTTEIAREAGVAYGLIAHHFGNKRGLYLAVMSQIREELAYEQNTPPTGGGLEDELLGALRRHVRYIEAHETGFRALMRGDLGSDRDMQLLFDELRWSGARRILDRIGSTGEPSPLLRAAMRSWVAQFDELILDRIQTGAVSVDHVATLAAASLIAQLRTVIDIDPATDFDPGVTVILRSAR</sequence>
<dbReference type="Proteomes" id="UP000186218">
    <property type="component" value="Unassembled WGS sequence"/>
</dbReference>
<dbReference type="InterPro" id="IPR054129">
    <property type="entry name" value="DesT_TetR_C"/>
</dbReference>
<keyword evidence="3" id="KW-0804">Transcription</keyword>
<feature type="DNA-binding region" description="H-T-H motif" evidence="4">
    <location>
        <begin position="31"/>
        <end position="50"/>
    </location>
</feature>
<dbReference type="GO" id="GO:0003700">
    <property type="term" value="F:DNA-binding transcription factor activity"/>
    <property type="evidence" value="ECO:0007669"/>
    <property type="project" value="TreeGrafter"/>
</dbReference>
<keyword evidence="2 4" id="KW-0238">DNA-binding</keyword>
<keyword evidence="1" id="KW-0805">Transcription regulation</keyword>
<evidence type="ECO:0000256" key="4">
    <source>
        <dbReference type="PROSITE-ProRule" id="PRU00335"/>
    </source>
</evidence>
<evidence type="ECO:0000256" key="2">
    <source>
        <dbReference type="ARBA" id="ARBA00023125"/>
    </source>
</evidence>
<dbReference type="InterPro" id="IPR009057">
    <property type="entry name" value="Homeodomain-like_sf"/>
</dbReference>
<dbReference type="PRINTS" id="PR00455">
    <property type="entry name" value="HTHTETR"/>
</dbReference>
<accession>A0A1N7H5B4</accession>
<evidence type="ECO:0000256" key="3">
    <source>
        <dbReference type="ARBA" id="ARBA00023163"/>
    </source>
</evidence>